<keyword evidence="2" id="KW-1185">Reference proteome</keyword>
<dbReference type="RefSeq" id="XP_022080501.1">
    <property type="nucleotide sequence ID" value="XM_022224809.1"/>
</dbReference>
<keyword evidence="1" id="KW-0812">Transmembrane</keyword>
<feature type="transmembrane region" description="Helical" evidence="1">
    <location>
        <begin position="110"/>
        <end position="131"/>
    </location>
</feature>
<feature type="transmembrane region" description="Helical" evidence="1">
    <location>
        <begin position="168"/>
        <end position="186"/>
    </location>
</feature>
<dbReference type="OrthoDB" id="6019940at2759"/>
<sequence>MIQVPTEKFKLHFQYNKKDLTKGFTLPGPSITWSDIQRSENQFAQQMSNMQQMSSAVSDFVLALTSFGTAISLLRQNIFASAGFALMGAVASCGTYRFSRASPSPGVLQLHQAMAWVTTILGTSLVASGFHRRYDNSVMSAVHMGSALALICLSKVTDVLSMQTEEFLVSAVSSAAVVSIGVFSILHTNPFGILAAVLYGIAAAVGTTGELASILRVDWFHYLLAFANVVFLRAFTYASPHVYYKDN</sequence>
<keyword evidence="1" id="KW-0472">Membrane</keyword>
<organism evidence="2 3">
    <name type="scientific">Acanthaster planci</name>
    <name type="common">Crown-of-thorns starfish</name>
    <dbReference type="NCBI Taxonomy" id="133434"/>
    <lineage>
        <taxon>Eukaryota</taxon>
        <taxon>Metazoa</taxon>
        <taxon>Echinodermata</taxon>
        <taxon>Eleutherozoa</taxon>
        <taxon>Asterozoa</taxon>
        <taxon>Asteroidea</taxon>
        <taxon>Valvatacea</taxon>
        <taxon>Valvatida</taxon>
        <taxon>Acanthasteridae</taxon>
        <taxon>Acanthaster</taxon>
    </lineage>
</organism>
<dbReference type="KEGG" id="aplc:110973749"/>
<dbReference type="AlphaFoldDB" id="A0A8B7XK15"/>
<protein>
    <submittedName>
        <fullName evidence="3">Uncharacterized protein LOC110973749 isoform X1</fullName>
    </submittedName>
</protein>
<keyword evidence="1" id="KW-1133">Transmembrane helix</keyword>
<reference evidence="3" key="1">
    <citation type="submission" date="2025-08" db="UniProtKB">
        <authorList>
            <consortium name="RefSeq"/>
        </authorList>
    </citation>
    <scope>IDENTIFICATION</scope>
</reference>
<feature type="transmembrane region" description="Helical" evidence="1">
    <location>
        <begin position="192"/>
        <end position="212"/>
    </location>
</feature>
<evidence type="ECO:0000313" key="2">
    <source>
        <dbReference type="Proteomes" id="UP000694845"/>
    </source>
</evidence>
<proteinExistence type="predicted"/>
<name>A0A8B7XK15_ACAPL</name>
<accession>A0A8B7XK15</accession>
<feature type="transmembrane region" description="Helical" evidence="1">
    <location>
        <begin position="219"/>
        <end position="238"/>
    </location>
</feature>
<gene>
    <name evidence="3" type="primary">LOC110973749</name>
</gene>
<evidence type="ECO:0000256" key="1">
    <source>
        <dbReference type="SAM" id="Phobius"/>
    </source>
</evidence>
<dbReference type="OMA" id="VSCHASM"/>
<dbReference type="GeneID" id="110973749"/>
<dbReference type="Proteomes" id="UP000694845">
    <property type="component" value="Unplaced"/>
</dbReference>
<evidence type="ECO:0000313" key="3">
    <source>
        <dbReference type="RefSeq" id="XP_022080501.1"/>
    </source>
</evidence>
<feature type="transmembrane region" description="Helical" evidence="1">
    <location>
        <begin position="80"/>
        <end position="98"/>
    </location>
</feature>